<proteinExistence type="predicted"/>
<keyword evidence="1" id="KW-0732">Signal</keyword>
<feature type="chain" id="PRO_5025437777" description="Secreted protein" evidence="1">
    <location>
        <begin position="18"/>
        <end position="72"/>
    </location>
</feature>
<protein>
    <recommendedName>
        <fullName evidence="3">Secreted protein</fullName>
    </recommendedName>
</protein>
<evidence type="ECO:0000313" key="2">
    <source>
        <dbReference type="EMBL" id="MXU82954.1"/>
    </source>
</evidence>
<evidence type="ECO:0008006" key="3">
    <source>
        <dbReference type="Google" id="ProtNLM"/>
    </source>
</evidence>
<evidence type="ECO:0000256" key="1">
    <source>
        <dbReference type="SAM" id="SignalP"/>
    </source>
</evidence>
<name>A0A6B0U2L9_IXORI</name>
<feature type="signal peptide" evidence="1">
    <location>
        <begin position="1"/>
        <end position="17"/>
    </location>
</feature>
<sequence>MLVLWALSRLMFSCSLCFCDSSSCIRCFSHSSWRWRSISRRAASLCSSAFLLCSSFSCSSSRCRASCFSSSS</sequence>
<organism evidence="2">
    <name type="scientific">Ixodes ricinus</name>
    <name type="common">Common tick</name>
    <name type="synonym">Acarus ricinus</name>
    <dbReference type="NCBI Taxonomy" id="34613"/>
    <lineage>
        <taxon>Eukaryota</taxon>
        <taxon>Metazoa</taxon>
        <taxon>Ecdysozoa</taxon>
        <taxon>Arthropoda</taxon>
        <taxon>Chelicerata</taxon>
        <taxon>Arachnida</taxon>
        <taxon>Acari</taxon>
        <taxon>Parasitiformes</taxon>
        <taxon>Ixodida</taxon>
        <taxon>Ixodoidea</taxon>
        <taxon>Ixodidae</taxon>
        <taxon>Ixodinae</taxon>
        <taxon>Ixodes</taxon>
    </lineage>
</organism>
<accession>A0A6B0U2L9</accession>
<dbReference type="EMBL" id="GIFC01000871">
    <property type="protein sequence ID" value="MXU82954.1"/>
    <property type="molecule type" value="Transcribed_RNA"/>
</dbReference>
<dbReference type="AlphaFoldDB" id="A0A6B0U2L9"/>
<reference evidence="2" key="1">
    <citation type="submission" date="2019-12" db="EMBL/GenBank/DDBJ databases">
        <title>An insight into the sialome of adult female Ixodes ricinus ticks feeding for 6 days.</title>
        <authorList>
            <person name="Perner J."/>
            <person name="Ribeiro J.M.C."/>
        </authorList>
    </citation>
    <scope>NUCLEOTIDE SEQUENCE</scope>
    <source>
        <strain evidence="2">Semi-engorged</strain>
        <tissue evidence="2">Salivary glands</tissue>
    </source>
</reference>